<dbReference type="InterPro" id="IPR029044">
    <property type="entry name" value="Nucleotide-diphossugar_trans"/>
</dbReference>
<dbReference type="PANTHER" id="PTHR43685">
    <property type="entry name" value="GLYCOSYLTRANSFERASE"/>
    <property type="match status" value="1"/>
</dbReference>
<dbReference type="InterPro" id="IPR001173">
    <property type="entry name" value="Glyco_trans_2-like"/>
</dbReference>
<dbReference type="Pfam" id="PF00535">
    <property type="entry name" value="Glycos_transf_2"/>
    <property type="match status" value="1"/>
</dbReference>
<dbReference type="Gene3D" id="3.90.550.10">
    <property type="entry name" value="Spore Coat Polysaccharide Biosynthesis Protein SpsA, Chain A"/>
    <property type="match status" value="1"/>
</dbReference>
<dbReference type="Proteomes" id="UP001597467">
    <property type="component" value="Unassembled WGS sequence"/>
</dbReference>
<accession>A0ABW5K073</accession>
<proteinExistence type="predicted"/>
<organism evidence="2 3">
    <name type="scientific">Lacinutrix gracilariae</name>
    <dbReference type="NCBI Taxonomy" id="1747198"/>
    <lineage>
        <taxon>Bacteria</taxon>
        <taxon>Pseudomonadati</taxon>
        <taxon>Bacteroidota</taxon>
        <taxon>Flavobacteriia</taxon>
        <taxon>Flavobacteriales</taxon>
        <taxon>Flavobacteriaceae</taxon>
        <taxon>Lacinutrix</taxon>
    </lineage>
</organism>
<reference evidence="3" key="1">
    <citation type="journal article" date="2019" name="Int. J. Syst. Evol. Microbiol.">
        <title>The Global Catalogue of Microorganisms (GCM) 10K type strain sequencing project: providing services to taxonomists for standard genome sequencing and annotation.</title>
        <authorList>
            <consortium name="The Broad Institute Genomics Platform"/>
            <consortium name="The Broad Institute Genome Sequencing Center for Infectious Disease"/>
            <person name="Wu L."/>
            <person name="Ma J."/>
        </authorList>
    </citation>
    <scope>NUCLEOTIDE SEQUENCE [LARGE SCALE GENOMIC DNA]</scope>
    <source>
        <strain evidence="3">KCTC 42808</strain>
    </source>
</reference>
<sequence>MLSILIPTYNYNISALVNEVYKQIKKLDVSFEILCYDDGSTDTSIIKANKEINKLDNTKYLLLEKNIGRSAIRNLLAKDAKSEWLLFLDADVLPKHSDFIATYFKSISKTSQVIYGGILYDEKKPDNNHLLRWVYGREREALATNKRKENTYLSFLTLNFLIKKEVFNQVTFDEEIPNLRHEDTLFSYHLKLKKMKVEHINNPTYHLGLETSSMFLKKSIESVDALHLFLKQNLIPKNYTLITRVFFKLKGLKLHYLFAFIYKNFKGSFEKNLLSKKPSLYIFDLYRLSYLCFLYT</sequence>
<feature type="domain" description="Glycosyltransferase 2-like" evidence="1">
    <location>
        <begin position="3"/>
        <end position="167"/>
    </location>
</feature>
<dbReference type="CDD" id="cd00761">
    <property type="entry name" value="Glyco_tranf_GTA_type"/>
    <property type="match status" value="1"/>
</dbReference>
<comment type="caution">
    <text evidence="2">The sequence shown here is derived from an EMBL/GenBank/DDBJ whole genome shotgun (WGS) entry which is preliminary data.</text>
</comment>
<dbReference type="EMBL" id="JBHULM010000011">
    <property type="protein sequence ID" value="MFD2542147.1"/>
    <property type="molecule type" value="Genomic_DNA"/>
</dbReference>
<evidence type="ECO:0000313" key="2">
    <source>
        <dbReference type="EMBL" id="MFD2542147.1"/>
    </source>
</evidence>
<evidence type="ECO:0000259" key="1">
    <source>
        <dbReference type="Pfam" id="PF00535"/>
    </source>
</evidence>
<keyword evidence="3" id="KW-1185">Reference proteome</keyword>
<gene>
    <name evidence="2" type="ORF">ACFSSB_07445</name>
</gene>
<dbReference type="RefSeq" id="WP_379902656.1">
    <property type="nucleotide sequence ID" value="NZ_JBHULM010000011.1"/>
</dbReference>
<dbReference type="InterPro" id="IPR050834">
    <property type="entry name" value="Glycosyltransf_2"/>
</dbReference>
<protein>
    <submittedName>
        <fullName evidence="2">Glycosyltransferase family 2 protein</fullName>
    </submittedName>
</protein>
<dbReference type="PANTHER" id="PTHR43685:SF2">
    <property type="entry name" value="GLYCOSYLTRANSFERASE 2-LIKE DOMAIN-CONTAINING PROTEIN"/>
    <property type="match status" value="1"/>
</dbReference>
<dbReference type="SUPFAM" id="SSF53448">
    <property type="entry name" value="Nucleotide-diphospho-sugar transferases"/>
    <property type="match status" value="1"/>
</dbReference>
<evidence type="ECO:0000313" key="3">
    <source>
        <dbReference type="Proteomes" id="UP001597467"/>
    </source>
</evidence>
<name>A0ABW5K073_9FLAO</name>